<evidence type="ECO:0000313" key="13">
    <source>
        <dbReference type="EMBL" id="ABK14251.1"/>
    </source>
</evidence>
<evidence type="ECO:0000256" key="3">
    <source>
        <dbReference type="ARBA" id="ARBA00012584"/>
    </source>
</evidence>
<evidence type="ECO:0000256" key="9">
    <source>
        <dbReference type="ARBA" id="ARBA00022840"/>
    </source>
</evidence>
<dbReference type="InterPro" id="IPR017945">
    <property type="entry name" value="DHBP_synth_RibB-like_a/b_dom"/>
</dbReference>
<dbReference type="GO" id="GO:0005524">
    <property type="term" value="F:ATP binding"/>
    <property type="evidence" value="ECO:0007669"/>
    <property type="project" value="UniProtKB-KW"/>
</dbReference>
<dbReference type="GO" id="GO:0003725">
    <property type="term" value="F:double-stranded RNA binding"/>
    <property type="evidence" value="ECO:0007669"/>
    <property type="project" value="InterPro"/>
</dbReference>
<evidence type="ECO:0000256" key="1">
    <source>
        <dbReference type="ARBA" id="ARBA00004496"/>
    </source>
</evidence>
<name>A0B6C7_METTP</name>
<dbReference type="GO" id="GO:0008033">
    <property type="term" value="P:tRNA processing"/>
    <property type="evidence" value="ECO:0007669"/>
    <property type="project" value="UniProtKB-KW"/>
</dbReference>
<evidence type="ECO:0000256" key="2">
    <source>
        <dbReference type="ARBA" id="ARBA00007663"/>
    </source>
</evidence>
<keyword evidence="6" id="KW-0819">tRNA processing</keyword>
<sequence>MQMAVVGGTDEAARCILSGGIVVYPTETVYGIGANALDESSIVRVYAIKRRPLDKPISIAVSSFEMLCDVAHVRPEDLDMMRKLLPGPVTFLVRKRSIVPDMLTAGSPLVGVRYPDHEMALRLIEMTGPITSTSANITGAPPPSDPKEIDPEILSRVDMLIDGGRCRYAVPSTLVDLSTRRILRMGAMADRVLEVIGR</sequence>
<dbReference type="PANTHER" id="PTHR17490">
    <property type="entry name" value="SUA5"/>
    <property type="match status" value="1"/>
</dbReference>
<evidence type="ECO:0000256" key="8">
    <source>
        <dbReference type="ARBA" id="ARBA00022741"/>
    </source>
</evidence>
<dbReference type="InterPro" id="IPR050156">
    <property type="entry name" value="TC-AMP_synthase_SUA5"/>
</dbReference>
<dbReference type="SUPFAM" id="SSF55821">
    <property type="entry name" value="YrdC/RibB"/>
    <property type="match status" value="1"/>
</dbReference>
<keyword evidence="14" id="KW-1185">Reference proteome</keyword>
<dbReference type="GO" id="GO:0005737">
    <property type="term" value="C:cytoplasm"/>
    <property type="evidence" value="ECO:0007669"/>
    <property type="project" value="UniProtKB-SubCell"/>
</dbReference>
<dbReference type="NCBIfam" id="TIGR00057">
    <property type="entry name" value="L-threonylcarbamoyladenylate synthase"/>
    <property type="match status" value="1"/>
</dbReference>
<accession>A0B6C7</accession>
<evidence type="ECO:0000256" key="10">
    <source>
        <dbReference type="ARBA" id="ARBA00029774"/>
    </source>
</evidence>
<evidence type="ECO:0000256" key="6">
    <source>
        <dbReference type="ARBA" id="ARBA00022694"/>
    </source>
</evidence>
<reference evidence="13 14" key="1">
    <citation type="submission" date="2006-10" db="EMBL/GenBank/DDBJ databases">
        <title>Complete sequence of Methanosaeta thermophila PT.</title>
        <authorList>
            <consortium name="US DOE Joint Genome Institute"/>
            <person name="Copeland A."/>
            <person name="Lucas S."/>
            <person name="Lapidus A."/>
            <person name="Barry K."/>
            <person name="Detter J.C."/>
            <person name="Glavina del Rio T."/>
            <person name="Hammon N."/>
            <person name="Israni S."/>
            <person name="Pitluck S."/>
            <person name="Chain P."/>
            <person name="Malfatti S."/>
            <person name="Shin M."/>
            <person name="Vergez L."/>
            <person name="Schmutz J."/>
            <person name="Larimer F."/>
            <person name="Land M."/>
            <person name="Hauser L."/>
            <person name="Kyrpides N."/>
            <person name="Kim E."/>
            <person name="Smith K.S."/>
            <person name="Ingram-Smith C."/>
            <person name="Richardson P."/>
        </authorList>
    </citation>
    <scope>NUCLEOTIDE SEQUENCE [LARGE SCALE GENOMIC DNA]</scope>
    <source>
        <strain evidence="14">DSM 6194 / JCM 14653 / NBRC 101360 / PT</strain>
    </source>
</reference>
<dbReference type="Gene3D" id="3.90.870.10">
    <property type="entry name" value="DHBP synthase"/>
    <property type="match status" value="1"/>
</dbReference>
<comment type="subcellular location">
    <subcellularLocation>
        <location evidence="1">Cytoplasm</location>
    </subcellularLocation>
</comment>
<keyword evidence="8" id="KW-0547">Nucleotide-binding</keyword>
<evidence type="ECO:0000256" key="11">
    <source>
        <dbReference type="ARBA" id="ARBA00048366"/>
    </source>
</evidence>
<evidence type="ECO:0000256" key="5">
    <source>
        <dbReference type="ARBA" id="ARBA00022679"/>
    </source>
</evidence>
<keyword evidence="5" id="KW-0808">Transferase</keyword>
<dbReference type="EC" id="2.7.7.87" evidence="3"/>
<evidence type="ECO:0000256" key="7">
    <source>
        <dbReference type="ARBA" id="ARBA00022695"/>
    </source>
</evidence>
<dbReference type="Proteomes" id="UP000000674">
    <property type="component" value="Chromosome"/>
</dbReference>
<dbReference type="HOGENOM" id="CLU_031397_3_0_2"/>
<dbReference type="GO" id="GO:0061710">
    <property type="term" value="F:L-threonylcarbamoyladenylate synthase"/>
    <property type="evidence" value="ECO:0007669"/>
    <property type="project" value="UniProtKB-EC"/>
</dbReference>
<dbReference type="PANTHER" id="PTHR17490:SF16">
    <property type="entry name" value="THREONYLCARBAMOYL-AMP SYNTHASE"/>
    <property type="match status" value="1"/>
</dbReference>
<evidence type="ECO:0000259" key="12">
    <source>
        <dbReference type="PROSITE" id="PS51163"/>
    </source>
</evidence>
<gene>
    <name evidence="13" type="ordered locus">Mthe_0460</name>
</gene>
<protein>
    <recommendedName>
        <fullName evidence="10">L-threonylcarbamoyladenylate synthase</fullName>
        <ecNumber evidence="3">2.7.7.87</ecNumber>
    </recommendedName>
    <alternativeName>
        <fullName evidence="10">L-threonylcarbamoyladenylate synthase</fullName>
    </alternativeName>
</protein>
<organism evidence="13 14">
    <name type="scientific">Methanothrix thermoacetophila (strain DSM 6194 / JCM 14653 / NBRC 101360 / PT)</name>
    <name type="common">Methanosaeta thermophila</name>
    <dbReference type="NCBI Taxonomy" id="349307"/>
    <lineage>
        <taxon>Archaea</taxon>
        <taxon>Methanobacteriati</taxon>
        <taxon>Methanobacteriota</taxon>
        <taxon>Stenosarchaea group</taxon>
        <taxon>Methanomicrobia</taxon>
        <taxon>Methanotrichales</taxon>
        <taxon>Methanotrichaceae</taxon>
        <taxon>Methanothrix</taxon>
    </lineage>
</organism>
<dbReference type="PROSITE" id="PS51163">
    <property type="entry name" value="YRDC"/>
    <property type="match status" value="1"/>
</dbReference>
<comment type="similarity">
    <text evidence="2">Belongs to the SUA5 family.</text>
</comment>
<dbReference type="STRING" id="349307.Mthe_0460"/>
<dbReference type="InterPro" id="IPR006070">
    <property type="entry name" value="Sua5-like_dom"/>
</dbReference>
<comment type="catalytic activity">
    <reaction evidence="11">
        <text>L-threonine + hydrogencarbonate + ATP = L-threonylcarbamoyladenylate + diphosphate + H2O</text>
        <dbReference type="Rhea" id="RHEA:36407"/>
        <dbReference type="ChEBI" id="CHEBI:15377"/>
        <dbReference type="ChEBI" id="CHEBI:17544"/>
        <dbReference type="ChEBI" id="CHEBI:30616"/>
        <dbReference type="ChEBI" id="CHEBI:33019"/>
        <dbReference type="ChEBI" id="CHEBI:57926"/>
        <dbReference type="ChEBI" id="CHEBI:73682"/>
        <dbReference type="EC" id="2.7.7.87"/>
    </reaction>
</comment>
<dbReference type="Pfam" id="PF01300">
    <property type="entry name" value="Sua5_yciO_yrdC"/>
    <property type="match status" value="1"/>
</dbReference>
<dbReference type="EMBL" id="CP000477">
    <property type="protein sequence ID" value="ABK14251.1"/>
    <property type="molecule type" value="Genomic_DNA"/>
</dbReference>
<dbReference type="GO" id="GO:0006450">
    <property type="term" value="P:regulation of translational fidelity"/>
    <property type="evidence" value="ECO:0007669"/>
    <property type="project" value="TreeGrafter"/>
</dbReference>
<dbReference type="AlphaFoldDB" id="A0B6C7"/>
<dbReference type="GO" id="GO:0000049">
    <property type="term" value="F:tRNA binding"/>
    <property type="evidence" value="ECO:0007669"/>
    <property type="project" value="TreeGrafter"/>
</dbReference>
<keyword evidence="9" id="KW-0067">ATP-binding</keyword>
<evidence type="ECO:0000256" key="4">
    <source>
        <dbReference type="ARBA" id="ARBA00022490"/>
    </source>
</evidence>
<dbReference type="KEGG" id="mtp:Mthe_0460"/>
<keyword evidence="4" id="KW-0963">Cytoplasm</keyword>
<keyword evidence="7" id="KW-0548">Nucleotidyltransferase</keyword>
<evidence type="ECO:0000313" key="14">
    <source>
        <dbReference type="Proteomes" id="UP000000674"/>
    </source>
</evidence>
<proteinExistence type="inferred from homology"/>
<feature type="domain" description="YrdC-like" evidence="12">
    <location>
        <begin position="6"/>
        <end position="188"/>
    </location>
</feature>